<dbReference type="PANTHER" id="PTHR32305:SF15">
    <property type="entry name" value="PROTEIN RHSA-RELATED"/>
    <property type="match status" value="1"/>
</dbReference>
<dbReference type="InterPro" id="IPR050708">
    <property type="entry name" value="T6SS_VgrG/RHS"/>
</dbReference>
<comment type="caution">
    <text evidence="1">The sequence shown here is derived from an EMBL/GenBank/DDBJ whole genome shotgun (WGS) entry which is preliminary data.</text>
</comment>
<dbReference type="InterPro" id="IPR031325">
    <property type="entry name" value="RHS_repeat"/>
</dbReference>
<dbReference type="PANTHER" id="PTHR32305">
    <property type="match status" value="1"/>
</dbReference>
<proteinExistence type="predicted"/>
<dbReference type="NCBIfam" id="TIGR03696">
    <property type="entry name" value="Rhs_assc_core"/>
    <property type="match status" value="1"/>
</dbReference>
<dbReference type="Pfam" id="PF05593">
    <property type="entry name" value="RHS_repeat"/>
    <property type="match status" value="2"/>
</dbReference>
<evidence type="ECO:0000313" key="2">
    <source>
        <dbReference type="Proteomes" id="UP000247780"/>
    </source>
</evidence>
<dbReference type="Gene3D" id="2.180.10.10">
    <property type="entry name" value="RHS repeat-associated core"/>
    <property type="match status" value="1"/>
</dbReference>
<dbReference type="Proteomes" id="UP000247780">
    <property type="component" value="Unassembled WGS sequence"/>
</dbReference>
<organism evidence="1 2">
    <name type="scientific">Nitrosomonas eutropha</name>
    <dbReference type="NCBI Taxonomy" id="916"/>
    <lineage>
        <taxon>Bacteria</taxon>
        <taxon>Pseudomonadati</taxon>
        <taxon>Pseudomonadota</taxon>
        <taxon>Betaproteobacteria</taxon>
        <taxon>Nitrosomonadales</taxon>
        <taxon>Nitrosomonadaceae</taxon>
        <taxon>Nitrosomonas</taxon>
    </lineage>
</organism>
<dbReference type="NCBIfam" id="TIGR01643">
    <property type="entry name" value="YD_repeat_2x"/>
    <property type="match status" value="1"/>
</dbReference>
<dbReference type="InterPro" id="IPR006530">
    <property type="entry name" value="YD"/>
</dbReference>
<sequence>MISLEELGLAYRKAKVDLYYSSHTSLDAIADYEENLHANLQALLEKIQGEDESWISVPDFLGSWIPVPKSIDMASWRQLRKGQGSGLIFASPACEWKHACKVLVDKKIEQLMDANGNITSLRKRNGQSITLAYDNLNRLLSRSYPTTADNITYTYDLLGRTTAANKTGYTIGYVYDNAGRLTSTTAGSKTLAYQYDPAGNRTRLTWPETAFYVTSTYDALNRPTAIKETGTVNLATYVWDDLSRRTTVTLGNSTTTSYAYSTQSALSSLTHNLTGTAQDQTYSYTRNQAQEIASQSWTNDLYQWTGYANGTRNYTANGLNQYTIAAGATLTHDTKGNLTGDGVWTYTYDLDNQLISANKTGSTNSLAYDGAGRLRQTTLAGTVTGLTYDGVELVAEYNSGGTLLRRYVHGPGIDEPLVWYEGTTTTAKTWPYQDQLGSVIGTANSAGTSTAIHSYGPFGEPNTTTGIRFRYTVTGQQFLGSLNLYHYKTRFYSPALGRFLQTDPIGTTDDLNLYAYVGNNPINFNDPSGLIAAEAQMLMGKLGSWGKDNAGTLAEIGIGLTPAGVYADIYTAATGRSPITGDSLSDWE</sequence>
<gene>
    <name evidence="1" type="ORF">C8R14_10641</name>
</gene>
<dbReference type="InterPro" id="IPR022385">
    <property type="entry name" value="Rhs_assc_core"/>
</dbReference>
<name>A0ABX5MBC4_9PROT</name>
<keyword evidence="2" id="KW-1185">Reference proteome</keyword>
<reference evidence="1 2" key="1">
    <citation type="submission" date="2018-04" db="EMBL/GenBank/DDBJ databases">
        <title>Active sludge and wastewater microbial communities from Klosterneuburg, Austria.</title>
        <authorList>
            <person name="Wagner M."/>
        </authorList>
    </citation>
    <scope>NUCLEOTIDE SEQUENCE [LARGE SCALE GENOMIC DNA]</scope>
    <source>
        <strain evidence="1 2">Nm 57</strain>
    </source>
</reference>
<accession>A0ABX5MBC4</accession>
<protein>
    <submittedName>
        <fullName evidence="1">RHS repeat-associated protein</fullName>
    </submittedName>
</protein>
<dbReference type="EMBL" id="QICQ01000006">
    <property type="protein sequence ID" value="PXV83300.1"/>
    <property type="molecule type" value="Genomic_DNA"/>
</dbReference>
<dbReference type="RefSeq" id="WP_011634238.1">
    <property type="nucleotide sequence ID" value="NZ_QICQ01000006.1"/>
</dbReference>
<evidence type="ECO:0000313" key="1">
    <source>
        <dbReference type="EMBL" id="PXV83300.1"/>
    </source>
</evidence>